<keyword evidence="2" id="KW-1185">Reference proteome</keyword>
<evidence type="ECO:0000313" key="2">
    <source>
        <dbReference type="Proteomes" id="UP000240883"/>
    </source>
</evidence>
<gene>
    <name evidence="1" type="ORF">BS50DRAFT_86137</name>
</gene>
<accession>A0A2T2NE04</accession>
<proteinExistence type="predicted"/>
<organism evidence="1 2">
    <name type="scientific">Corynespora cassiicola Philippines</name>
    <dbReference type="NCBI Taxonomy" id="1448308"/>
    <lineage>
        <taxon>Eukaryota</taxon>
        <taxon>Fungi</taxon>
        <taxon>Dikarya</taxon>
        <taxon>Ascomycota</taxon>
        <taxon>Pezizomycotina</taxon>
        <taxon>Dothideomycetes</taxon>
        <taxon>Pleosporomycetidae</taxon>
        <taxon>Pleosporales</taxon>
        <taxon>Corynesporascaceae</taxon>
        <taxon>Corynespora</taxon>
    </lineage>
</organism>
<sequence>MHAPSYVPGCGFCRAGLGPCWLGRRGRMYAGVFVLGGGGGLVVDGEKHRDVRAQRETQTMERKADVRIRISSGRGV</sequence>
<reference evidence="1 2" key="1">
    <citation type="journal article" date="2018" name="Front. Microbiol.">
        <title>Genome-Wide Analysis of Corynespora cassiicola Leaf Fall Disease Putative Effectors.</title>
        <authorList>
            <person name="Lopez D."/>
            <person name="Ribeiro S."/>
            <person name="Label P."/>
            <person name="Fumanal B."/>
            <person name="Venisse J.S."/>
            <person name="Kohler A."/>
            <person name="de Oliveira R.R."/>
            <person name="Labutti K."/>
            <person name="Lipzen A."/>
            <person name="Lail K."/>
            <person name="Bauer D."/>
            <person name="Ohm R.A."/>
            <person name="Barry K.W."/>
            <person name="Spatafora J."/>
            <person name="Grigoriev I.V."/>
            <person name="Martin F.M."/>
            <person name="Pujade-Renaud V."/>
        </authorList>
    </citation>
    <scope>NUCLEOTIDE SEQUENCE [LARGE SCALE GENOMIC DNA]</scope>
    <source>
        <strain evidence="1 2">Philippines</strain>
    </source>
</reference>
<name>A0A2T2NE04_CORCC</name>
<dbReference type="AlphaFoldDB" id="A0A2T2NE04"/>
<evidence type="ECO:0000313" key="1">
    <source>
        <dbReference type="EMBL" id="PSN63675.1"/>
    </source>
</evidence>
<dbReference type="EMBL" id="KZ678139">
    <property type="protein sequence ID" value="PSN63675.1"/>
    <property type="molecule type" value="Genomic_DNA"/>
</dbReference>
<protein>
    <submittedName>
        <fullName evidence="1">Uncharacterized protein</fullName>
    </submittedName>
</protein>
<dbReference type="Proteomes" id="UP000240883">
    <property type="component" value="Unassembled WGS sequence"/>
</dbReference>